<evidence type="ECO:0000256" key="10">
    <source>
        <dbReference type="SAM" id="SignalP"/>
    </source>
</evidence>
<feature type="binding site" description="covalent" evidence="8">
    <location>
        <position position="232"/>
    </location>
    <ligand>
        <name>heme c</name>
        <dbReference type="ChEBI" id="CHEBI:61717"/>
        <label>2</label>
    </ligand>
</feature>
<keyword evidence="7 9" id="KW-0408">Iron</keyword>
<keyword evidence="13" id="KW-1185">Reference proteome</keyword>
<dbReference type="Pfam" id="PF03150">
    <property type="entry name" value="CCP_MauG"/>
    <property type="match status" value="1"/>
</dbReference>
<dbReference type="PANTHER" id="PTHR30600">
    <property type="entry name" value="CYTOCHROME C PEROXIDASE-RELATED"/>
    <property type="match status" value="1"/>
</dbReference>
<keyword evidence="6" id="KW-0560">Oxidoreductase</keyword>
<dbReference type="OrthoDB" id="9805202at2"/>
<evidence type="ECO:0000256" key="8">
    <source>
        <dbReference type="PIRSR" id="PIRSR000294-1"/>
    </source>
</evidence>
<dbReference type="GO" id="GO:0004130">
    <property type="term" value="F:cytochrome-c peroxidase activity"/>
    <property type="evidence" value="ECO:0007669"/>
    <property type="project" value="TreeGrafter"/>
</dbReference>
<sequence length="411" mass="45263">MLRPLLVTVAAAAAFTSGVWALAGTSDKAVPQVPSDKLAQLGEQLFNDPSLSRNGTQSCATCHDPARAFTDPREGKAGLAVSVGDDGESHGDRNTPMLTYAAFTPDFHKDARGNYKGGQFWDGRASSLKDQAGQPMLNPVEMGMPDQDSIAERLRAKPEYQETFTALFGDGVLDDSARAFDAATEALAAFQSTPEFSTFDSRFDRYLRGEEKFTAQEEFGYTVFITWNCRLCHMQRKQGVAVNETFTNFEYHNIGLPANADVRAISNMKDGYIDHGLLAHPDIEDAEQDGRFRVPSLRNVAVTAPYMHNGVFKDLRTAVVFYNKYTSRRPHAKINPETDEPWGDPEVDANLSLAELQSGLMLDDGRVDALVAFLETLTDKRYEPLLEEQRAARRAAAEGETQIATSSDGKN</sequence>
<dbReference type="PROSITE" id="PS51007">
    <property type="entry name" value="CYTC"/>
    <property type="match status" value="1"/>
</dbReference>
<evidence type="ECO:0000256" key="1">
    <source>
        <dbReference type="ARBA" id="ARBA00004418"/>
    </source>
</evidence>
<evidence type="ECO:0000256" key="4">
    <source>
        <dbReference type="ARBA" id="ARBA00022729"/>
    </source>
</evidence>
<keyword evidence="5" id="KW-0574">Periplasm</keyword>
<dbReference type="Proteomes" id="UP000316225">
    <property type="component" value="Unassembled WGS sequence"/>
</dbReference>
<dbReference type="InterPro" id="IPR051395">
    <property type="entry name" value="Cytochrome_c_Peroxidase/MauG"/>
</dbReference>
<feature type="chain" id="PRO_5021854070" evidence="10">
    <location>
        <begin position="22"/>
        <end position="411"/>
    </location>
</feature>
<dbReference type="Gene3D" id="1.10.760.10">
    <property type="entry name" value="Cytochrome c-like domain"/>
    <property type="match status" value="2"/>
</dbReference>
<comment type="PTM">
    <text evidence="8">Binds 2 heme groups per subunit.</text>
</comment>
<evidence type="ECO:0000256" key="5">
    <source>
        <dbReference type="ARBA" id="ARBA00022764"/>
    </source>
</evidence>
<evidence type="ECO:0000259" key="11">
    <source>
        <dbReference type="PROSITE" id="PS51007"/>
    </source>
</evidence>
<accession>A0A562NSI6</accession>
<reference evidence="12 13" key="1">
    <citation type="journal article" date="2015" name="Stand. Genomic Sci.">
        <title>Genomic Encyclopedia of Bacterial and Archaeal Type Strains, Phase III: the genomes of soil and plant-associated and newly described type strains.</title>
        <authorList>
            <person name="Whitman W.B."/>
            <person name="Woyke T."/>
            <person name="Klenk H.P."/>
            <person name="Zhou Y."/>
            <person name="Lilburn T.G."/>
            <person name="Beck B.J."/>
            <person name="De Vos P."/>
            <person name="Vandamme P."/>
            <person name="Eisen J.A."/>
            <person name="Garrity G."/>
            <person name="Hugenholtz P."/>
            <person name="Kyrpides N.C."/>
        </authorList>
    </citation>
    <scope>NUCLEOTIDE SEQUENCE [LARGE SCALE GENOMIC DNA]</scope>
    <source>
        <strain evidence="12 13">CGMCC 1.5364</strain>
    </source>
</reference>
<dbReference type="GO" id="GO:0020037">
    <property type="term" value="F:heme binding"/>
    <property type="evidence" value="ECO:0007669"/>
    <property type="project" value="InterPro"/>
</dbReference>
<dbReference type="InterPro" id="IPR004852">
    <property type="entry name" value="Di-haem_cyt_c_peroxidsae"/>
</dbReference>
<dbReference type="GO" id="GO:0046872">
    <property type="term" value="F:metal ion binding"/>
    <property type="evidence" value="ECO:0007669"/>
    <property type="project" value="UniProtKB-KW"/>
</dbReference>
<dbReference type="SUPFAM" id="SSF46626">
    <property type="entry name" value="Cytochrome c"/>
    <property type="match status" value="2"/>
</dbReference>
<feature type="binding site" description="axial binding residue" evidence="9">
    <location>
        <position position="63"/>
    </location>
    <ligand>
        <name>heme c</name>
        <dbReference type="ChEBI" id="CHEBI:61717"/>
        <label>1</label>
    </ligand>
    <ligandPart>
        <name>Fe</name>
        <dbReference type="ChEBI" id="CHEBI:18248"/>
    </ligandPart>
</feature>
<dbReference type="GO" id="GO:0009055">
    <property type="term" value="F:electron transfer activity"/>
    <property type="evidence" value="ECO:0007669"/>
    <property type="project" value="InterPro"/>
</dbReference>
<dbReference type="InterPro" id="IPR009056">
    <property type="entry name" value="Cyt_c-like_dom"/>
</dbReference>
<keyword evidence="2 8" id="KW-0349">Heme</keyword>
<dbReference type="InterPro" id="IPR026259">
    <property type="entry name" value="MauG/Cytc_peroxidase"/>
</dbReference>
<dbReference type="PANTHER" id="PTHR30600:SF10">
    <property type="entry name" value="BLL6722 PROTEIN"/>
    <property type="match status" value="1"/>
</dbReference>
<dbReference type="EMBL" id="VLKU01000004">
    <property type="protein sequence ID" value="TWI35162.1"/>
    <property type="molecule type" value="Genomic_DNA"/>
</dbReference>
<evidence type="ECO:0000256" key="6">
    <source>
        <dbReference type="ARBA" id="ARBA00023002"/>
    </source>
</evidence>
<dbReference type="AlphaFoldDB" id="A0A562NSI6"/>
<evidence type="ECO:0000256" key="9">
    <source>
        <dbReference type="PIRSR" id="PIRSR000294-2"/>
    </source>
</evidence>
<comment type="cofactor">
    <cofactor evidence="8">
        <name>heme</name>
        <dbReference type="ChEBI" id="CHEBI:30413"/>
    </cofactor>
    <text evidence="8">Binds 2 heme groups.</text>
</comment>
<comment type="caution">
    <text evidence="12">The sequence shown here is derived from an EMBL/GenBank/DDBJ whole genome shotgun (WGS) entry which is preliminary data.</text>
</comment>
<evidence type="ECO:0000256" key="2">
    <source>
        <dbReference type="ARBA" id="ARBA00022617"/>
    </source>
</evidence>
<dbReference type="RefSeq" id="WP_145397425.1">
    <property type="nucleotide sequence ID" value="NZ_VLKU01000004.1"/>
</dbReference>
<feature type="domain" description="Cytochrome c" evidence="11">
    <location>
        <begin position="37"/>
        <end position="158"/>
    </location>
</feature>
<feature type="binding site" description="covalent" evidence="8">
    <location>
        <position position="229"/>
    </location>
    <ligand>
        <name>heme c</name>
        <dbReference type="ChEBI" id="CHEBI:61717"/>
        <label>2</label>
    </ligand>
</feature>
<feature type="signal peptide" evidence="10">
    <location>
        <begin position="1"/>
        <end position="21"/>
    </location>
</feature>
<keyword evidence="4 10" id="KW-0732">Signal</keyword>
<keyword evidence="3 9" id="KW-0479">Metal-binding</keyword>
<protein>
    <submittedName>
        <fullName evidence="12">Cytochrome c peroxidase</fullName>
    </submittedName>
</protein>
<feature type="binding site" description="covalent" evidence="8">
    <location>
        <position position="62"/>
    </location>
    <ligand>
        <name>heme c</name>
        <dbReference type="ChEBI" id="CHEBI:61717"/>
        <label>1</label>
    </ligand>
</feature>
<proteinExistence type="predicted"/>
<evidence type="ECO:0000256" key="3">
    <source>
        <dbReference type="ARBA" id="ARBA00022723"/>
    </source>
</evidence>
<keyword evidence="12" id="KW-0575">Peroxidase</keyword>
<dbReference type="GO" id="GO:0042597">
    <property type="term" value="C:periplasmic space"/>
    <property type="evidence" value="ECO:0007669"/>
    <property type="project" value="UniProtKB-SubCell"/>
</dbReference>
<feature type="binding site" description="axial binding residue" evidence="9">
    <location>
        <position position="233"/>
    </location>
    <ligand>
        <name>heme c</name>
        <dbReference type="ChEBI" id="CHEBI:61717"/>
        <label>2</label>
    </ligand>
    <ligandPart>
        <name>Fe</name>
        <dbReference type="ChEBI" id="CHEBI:18248"/>
    </ligandPart>
</feature>
<dbReference type="PIRSF" id="PIRSF000294">
    <property type="entry name" value="Cytochrome-c_peroxidase"/>
    <property type="match status" value="1"/>
</dbReference>
<dbReference type="InterPro" id="IPR036909">
    <property type="entry name" value="Cyt_c-like_dom_sf"/>
</dbReference>
<comment type="subcellular location">
    <subcellularLocation>
        <location evidence="1">Periplasm</location>
    </subcellularLocation>
</comment>
<feature type="binding site" description="covalent" evidence="8">
    <location>
        <position position="59"/>
    </location>
    <ligand>
        <name>heme c</name>
        <dbReference type="ChEBI" id="CHEBI:61717"/>
        <label>1</label>
    </ligand>
</feature>
<gene>
    <name evidence="12" type="ORF">IQ24_01671</name>
</gene>
<evidence type="ECO:0000313" key="13">
    <source>
        <dbReference type="Proteomes" id="UP000316225"/>
    </source>
</evidence>
<name>A0A562NSI6_9RHOB</name>
<organism evidence="12 13">
    <name type="scientific">Paracoccus sulfuroxidans</name>
    <dbReference type="NCBI Taxonomy" id="384678"/>
    <lineage>
        <taxon>Bacteria</taxon>
        <taxon>Pseudomonadati</taxon>
        <taxon>Pseudomonadota</taxon>
        <taxon>Alphaproteobacteria</taxon>
        <taxon>Rhodobacterales</taxon>
        <taxon>Paracoccaceae</taxon>
        <taxon>Paracoccus</taxon>
    </lineage>
</organism>
<evidence type="ECO:0000313" key="12">
    <source>
        <dbReference type="EMBL" id="TWI35162.1"/>
    </source>
</evidence>
<evidence type="ECO:0000256" key="7">
    <source>
        <dbReference type="ARBA" id="ARBA00023004"/>
    </source>
</evidence>